<dbReference type="Pfam" id="PF02909">
    <property type="entry name" value="TetR_C_1"/>
    <property type="match status" value="1"/>
</dbReference>
<dbReference type="GO" id="GO:0045892">
    <property type="term" value="P:negative regulation of DNA-templated transcription"/>
    <property type="evidence" value="ECO:0007669"/>
    <property type="project" value="InterPro"/>
</dbReference>
<name>A0A1G8BLX0_PSEOR</name>
<evidence type="ECO:0000313" key="5">
    <source>
        <dbReference type="Proteomes" id="UP000198967"/>
    </source>
</evidence>
<sequence>MSLYRHVPHKDALVDLMLDDAIGAPPGLVGTSVPDGLATWTRANRAVLQAHPWTLPLVTGPRRMGPAECTWAETASALIVGSGATLPTALRILHLVNGYVRGAATPTADRAPAVADIEASGRDLPLLTRVLSRAPSDDGEDLFEFGLARVLDGVTAALRGDREGADEVRPR</sequence>
<accession>A0A1G8BLX0</accession>
<dbReference type="SUPFAM" id="SSF48498">
    <property type="entry name" value="Tetracyclin repressor-like, C-terminal domain"/>
    <property type="match status" value="1"/>
</dbReference>
<organism evidence="4 5">
    <name type="scientific">Pseudonocardia oroxyli</name>
    <dbReference type="NCBI Taxonomy" id="366584"/>
    <lineage>
        <taxon>Bacteria</taxon>
        <taxon>Bacillati</taxon>
        <taxon>Actinomycetota</taxon>
        <taxon>Actinomycetes</taxon>
        <taxon>Pseudonocardiales</taxon>
        <taxon>Pseudonocardiaceae</taxon>
        <taxon>Pseudonocardia</taxon>
    </lineage>
</organism>
<evidence type="ECO:0000313" key="4">
    <source>
        <dbReference type="EMBL" id="SDH33580.1"/>
    </source>
</evidence>
<feature type="domain" description="Tetracycline repressor TetR C-terminal" evidence="3">
    <location>
        <begin position="36"/>
        <end position="156"/>
    </location>
</feature>
<dbReference type="AlphaFoldDB" id="A0A1G8BLX0"/>
<proteinExistence type="predicted"/>
<dbReference type="OrthoDB" id="2570341at2"/>
<dbReference type="Proteomes" id="UP000198967">
    <property type="component" value="Unassembled WGS sequence"/>
</dbReference>
<reference evidence="4 5" key="1">
    <citation type="submission" date="2016-10" db="EMBL/GenBank/DDBJ databases">
        <authorList>
            <person name="de Groot N.N."/>
        </authorList>
    </citation>
    <scope>NUCLEOTIDE SEQUENCE [LARGE SCALE GENOMIC DNA]</scope>
    <source>
        <strain evidence="4 5">CGMCC 4.3143</strain>
    </source>
</reference>
<keyword evidence="2" id="KW-0804">Transcription</keyword>
<evidence type="ECO:0000256" key="2">
    <source>
        <dbReference type="ARBA" id="ARBA00023163"/>
    </source>
</evidence>
<keyword evidence="5" id="KW-1185">Reference proteome</keyword>
<protein>
    <submittedName>
        <fullName evidence="4">Tetracyclin repressor, C-terminal all-alpha domain</fullName>
    </submittedName>
</protein>
<dbReference type="Gene3D" id="1.10.357.10">
    <property type="entry name" value="Tetracycline Repressor, domain 2"/>
    <property type="match status" value="1"/>
</dbReference>
<evidence type="ECO:0000256" key="1">
    <source>
        <dbReference type="ARBA" id="ARBA00023015"/>
    </source>
</evidence>
<dbReference type="STRING" id="366584.SAMN05216377_12155"/>
<dbReference type="InterPro" id="IPR036271">
    <property type="entry name" value="Tet_transcr_reg_TetR-rel_C_sf"/>
</dbReference>
<dbReference type="Gene3D" id="1.10.10.60">
    <property type="entry name" value="Homeodomain-like"/>
    <property type="match status" value="1"/>
</dbReference>
<gene>
    <name evidence="4" type="ORF">SAMN05216377_12155</name>
</gene>
<evidence type="ECO:0000259" key="3">
    <source>
        <dbReference type="Pfam" id="PF02909"/>
    </source>
</evidence>
<dbReference type="InterPro" id="IPR004111">
    <property type="entry name" value="Repressor_TetR_C"/>
</dbReference>
<dbReference type="EMBL" id="FNBE01000021">
    <property type="protein sequence ID" value="SDH33580.1"/>
    <property type="molecule type" value="Genomic_DNA"/>
</dbReference>
<keyword evidence="1" id="KW-0805">Transcription regulation</keyword>